<name>A0ABR9PCL9_9ACTN</name>
<dbReference type="RefSeq" id="WP_193124179.1">
    <property type="nucleotide sequence ID" value="NZ_JADBGI010000026.1"/>
</dbReference>
<dbReference type="InterPro" id="IPR030678">
    <property type="entry name" value="Peptide/Ni-bd"/>
</dbReference>
<evidence type="ECO:0000256" key="1">
    <source>
        <dbReference type="SAM" id="SignalP"/>
    </source>
</evidence>
<dbReference type="SUPFAM" id="SSF53850">
    <property type="entry name" value="Periplasmic binding protein-like II"/>
    <property type="match status" value="1"/>
</dbReference>
<dbReference type="PANTHER" id="PTHR30290:SF65">
    <property type="entry name" value="MONOACYL PHOSPHATIDYLINOSITOL TETRAMANNOSIDE-BINDING PROTEIN LPQW-RELATED"/>
    <property type="match status" value="1"/>
</dbReference>
<dbReference type="PROSITE" id="PS51257">
    <property type="entry name" value="PROKAR_LIPOPROTEIN"/>
    <property type="match status" value="1"/>
</dbReference>
<dbReference type="Pfam" id="PF00496">
    <property type="entry name" value="SBP_bac_5"/>
    <property type="match status" value="1"/>
</dbReference>
<organism evidence="3 4">
    <name type="scientific">Nocardiopsis coralli</name>
    <dbReference type="NCBI Taxonomy" id="2772213"/>
    <lineage>
        <taxon>Bacteria</taxon>
        <taxon>Bacillati</taxon>
        <taxon>Actinomycetota</taxon>
        <taxon>Actinomycetes</taxon>
        <taxon>Streptosporangiales</taxon>
        <taxon>Nocardiopsidaceae</taxon>
        <taxon>Nocardiopsis</taxon>
    </lineage>
</organism>
<keyword evidence="4" id="KW-1185">Reference proteome</keyword>
<dbReference type="InterPro" id="IPR000914">
    <property type="entry name" value="SBP_5_dom"/>
</dbReference>
<accession>A0ABR9PCL9</accession>
<dbReference type="Proteomes" id="UP000806528">
    <property type="component" value="Unassembled WGS sequence"/>
</dbReference>
<evidence type="ECO:0000313" key="4">
    <source>
        <dbReference type="Proteomes" id="UP000806528"/>
    </source>
</evidence>
<dbReference type="EMBL" id="JADBGI010000026">
    <property type="protein sequence ID" value="MBE3001583.1"/>
    <property type="molecule type" value="Genomic_DNA"/>
</dbReference>
<dbReference type="Gene3D" id="3.10.105.10">
    <property type="entry name" value="Dipeptide-binding Protein, Domain 3"/>
    <property type="match status" value="1"/>
</dbReference>
<dbReference type="PIRSF" id="PIRSF002741">
    <property type="entry name" value="MppA"/>
    <property type="match status" value="1"/>
</dbReference>
<gene>
    <name evidence="3" type="ORF">IDM40_23235</name>
</gene>
<feature type="domain" description="Solute-binding protein family 5" evidence="2">
    <location>
        <begin position="76"/>
        <end position="416"/>
    </location>
</feature>
<dbReference type="PANTHER" id="PTHR30290">
    <property type="entry name" value="PERIPLASMIC BINDING COMPONENT OF ABC TRANSPORTER"/>
    <property type="match status" value="1"/>
</dbReference>
<keyword evidence="1" id="KW-0732">Signal</keyword>
<sequence>MRVSPSRGPALLGALTALVLLATGCFTDGGQDTEGRLGVALAFPPVKQMSPFSDDALLLGRVGAAEPLTRLDEEGELQPLLAQDWDQDEDGAWTLQLREDVTFHDGTPMEAEHVADALEHASAASPRPRALAGTDLEADAEDEHTVRIETGEADPILPQRLSAPELAILAPSAYEEDPAAPDPVGAGTGPFELTEVGGGSATLEAHTGYWNGAPSAQGVDVDFVENDASRVGGLRTGEVDVVDAVPIVEAEAMDEDELVEVPIPRTVGVLLNNESGAFTDPGLRAAAAGAVDNAPVAEGVYEGRADAVEGLYGPVSDWAVQRPRPEGADPGDAGGEAITLATYDDRPELPEAASAVAEDLRSAGFEVEVTVQDFATMETDLMEGAYDAVIGTRSYLVETNDPVNYLASDWSCEGSYNLARFCEEDIDTMIAEAAGHTEPEERHEAAVEIEEAVLATDSFVPLVAERARVGVAEGVEGVAQDPLERTLVTERTQAP</sequence>
<dbReference type="Gene3D" id="3.40.190.10">
    <property type="entry name" value="Periplasmic binding protein-like II"/>
    <property type="match status" value="1"/>
</dbReference>
<dbReference type="InterPro" id="IPR039424">
    <property type="entry name" value="SBP_5"/>
</dbReference>
<feature type="signal peptide" evidence="1">
    <location>
        <begin position="1"/>
        <end position="22"/>
    </location>
</feature>
<reference evidence="3 4" key="1">
    <citation type="submission" date="2020-09" db="EMBL/GenBank/DDBJ databases">
        <title>Diversity and distribution of actinomycetes associated with coral in the coast of Hainan.</title>
        <authorList>
            <person name="Li F."/>
        </authorList>
    </citation>
    <scope>NUCLEOTIDE SEQUENCE [LARGE SCALE GENOMIC DNA]</scope>
    <source>
        <strain evidence="3 4">HNM0947</strain>
    </source>
</reference>
<evidence type="ECO:0000259" key="2">
    <source>
        <dbReference type="Pfam" id="PF00496"/>
    </source>
</evidence>
<proteinExistence type="predicted"/>
<evidence type="ECO:0000313" key="3">
    <source>
        <dbReference type="EMBL" id="MBE3001583.1"/>
    </source>
</evidence>
<feature type="chain" id="PRO_5046462710" evidence="1">
    <location>
        <begin position="23"/>
        <end position="495"/>
    </location>
</feature>
<protein>
    <submittedName>
        <fullName evidence="3">ABC transporter substrate-binding protein</fullName>
    </submittedName>
</protein>
<comment type="caution">
    <text evidence="3">The sequence shown here is derived from an EMBL/GenBank/DDBJ whole genome shotgun (WGS) entry which is preliminary data.</text>
</comment>